<comment type="caution">
    <text evidence="1">The sequence shown here is derived from an EMBL/GenBank/DDBJ whole genome shotgun (WGS) entry which is preliminary data.</text>
</comment>
<sequence length="641" mass="73419">MKRCAISSFSPFLKLTSHPEGSTSSCLQFSFFRRCLSQRLSASGSPNTRPFPDYSPKKPTIRDAEFVHQISTAVKLHRFEPLRRILKPYESKFRPDHVIWVLMNIRSDYKLVLDFFDWACLRKDPNLEVRCIVIQLAVASKDLKTAHWLIHEFWAKPNLDVSLSFTHFVERLIYTYKDWGSNPHVFDVFFQVLVEVRLLNEARKLFDKMLNYGLAISIGSCNLYLARLSDSYDGLGVAIRIFSEFPEVGVCWNTSSYNIIIHCLCRLGKIKEAHILLLKMELKGCLPDVISYSTVINGYCHLGELQRVLKLTEEMQIKGLKPNKYTYNSIIFLLCKSGKLVEAETVLREMMNQGIVPDNVIYTTLIDGFCKLGNVAAACKVFDEMQGLKIIPDLLAYTAIICGFCQIGKMMEADKLFHELLERGLEPDEVTYTALIDGYCKAGEIKKAFSIHNHMVQVGLTPNIVTYTALVDGLCKQGEVDTANELLQEMCRKGLQLNICTYNAIVNVRGHSKARNMKEAWFLHREMVDKGFNLSTTAYSALIKGFLKRKKFLEARELFEEMRRRGLVADREIYNSFVDINFEEGHMETTLELCDEAIEWFLVNMPSLYDPMTFSGSWNQGDQQACDTAVRIQHGLQDKRC</sequence>
<name>A0ACC1B895_9ROSI</name>
<protein>
    <submittedName>
        <fullName evidence="1">Uncharacterized protein</fullName>
    </submittedName>
</protein>
<evidence type="ECO:0000313" key="2">
    <source>
        <dbReference type="Proteomes" id="UP001164250"/>
    </source>
</evidence>
<keyword evidence="2" id="KW-1185">Reference proteome</keyword>
<organism evidence="1 2">
    <name type="scientific">Pistacia atlantica</name>
    <dbReference type="NCBI Taxonomy" id="434234"/>
    <lineage>
        <taxon>Eukaryota</taxon>
        <taxon>Viridiplantae</taxon>
        <taxon>Streptophyta</taxon>
        <taxon>Embryophyta</taxon>
        <taxon>Tracheophyta</taxon>
        <taxon>Spermatophyta</taxon>
        <taxon>Magnoliopsida</taxon>
        <taxon>eudicotyledons</taxon>
        <taxon>Gunneridae</taxon>
        <taxon>Pentapetalae</taxon>
        <taxon>rosids</taxon>
        <taxon>malvids</taxon>
        <taxon>Sapindales</taxon>
        <taxon>Anacardiaceae</taxon>
        <taxon>Pistacia</taxon>
    </lineage>
</organism>
<reference evidence="2" key="1">
    <citation type="journal article" date="2023" name="G3 (Bethesda)">
        <title>Genome assembly and association tests identify interacting loci associated with vigor, precocity, and sex in interspecific pistachio rootstocks.</title>
        <authorList>
            <person name="Palmer W."/>
            <person name="Jacygrad E."/>
            <person name="Sagayaradj S."/>
            <person name="Cavanaugh K."/>
            <person name="Han R."/>
            <person name="Bertier L."/>
            <person name="Beede B."/>
            <person name="Kafkas S."/>
            <person name="Golino D."/>
            <person name="Preece J."/>
            <person name="Michelmore R."/>
        </authorList>
    </citation>
    <scope>NUCLEOTIDE SEQUENCE [LARGE SCALE GENOMIC DNA]</scope>
</reference>
<accession>A0ACC1B895</accession>
<proteinExistence type="predicted"/>
<evidence type="ECO:0000313" key="1">
    <source>
        <dbReference type="EMBL" id="KAJ0095118.1"/>
    </source>
</evidence>
<dbReference type="EMBL" id="CM047902">
    <property type="protein sequence ID" value="KAJ0095118.1"/>
    <property type="molecule type" value="Genomic_DNA"/>
</dbReference>
<dbReference type="Proteomes" id="UP001164250">
    <property type="component" value="Chromosome 6"/>
</dbReference>
<gene>
    <name evidence="1" type="ORF">Patl1_16297</name>
</gene>